<dbReference type="Pfam" id="PF08246">
    <property type="entry name" value="Inhibitor_I29"/>
    <property type="match status" value="1"/>
</dbReference>
<dbReference type="PRINTS" id="PR00705">
    <property type="entry name" value="PAPAIN"/>
</dbReference>
<dbReference type="InterPro" id="IPR013128">
    <property type="entry name" value="Peptidase_C1A"/>
</dbReference>
<evidence type="ECO:0000256" key="2">
    <source>
        <dbReference type="ARBA" id="ARBA00022670"/>
    </source>
</evidence>
<evidence type="ECO:0000256" key="1">
    <source>
        <dbReference type="ARBA" id="ARBA00008455"/>
    </source>
</evidence>
<evidence type="ECO:0000256" key="3">
    <source>
        <dbReference type="ARBA" id="ARBA00022801"/>
    </source>
</evidence>
<gene>
    <name evidence="9" type="primary">CTSS</name>
</gene>
<evidence type="ECO:0000259" key="8">
    <source>
        <dbReference type="SMART" id="SM00848"/>
    </source>
</evidence>
<dbReference type="Ensembl" id="ENSSAUT00010026865.1">
    <property type="protein sequence ID" value="ENSSAUP00010025428.1"/>
    <property type="gene ID" value="ENSSAUG00010011098.1"/>
</dbReference>
<dbReference type="GO" id="GO:0008234">
    <property type="term" value="F:cysteine-type peptidase activity"/>
    <property type="evidence" value="ECO:0007669"/>
    <property type="project" value="UniProtKB-KW"/>
</dbReference>
<dbReference type="InterPro" id="IPR000169">
    <property type="entry name" value="Pept_cys_AS"/>
</dbReference>
<feature type="domain" description="Cathepsin propeptide inhibitor" evidence="8">
    <location>
        <begin position="46"/>
        <end position="106"/>
    </location>
</feature>
<sequence length="347" mass="38719">MAVSSSKRSSCVSLCVSTGLMLGSVLLFSLRLGAAATLDSRLDFQWDLWKKTHEKTYQNEVEEVSRRELWEENLMLINKHNLEASMGLHTYEMTMNHMGDLTPEEILQSYATFIPPTDIQRAPSSFDRTSSPPVPDTIDWRKKGYVTKVKDQRPCGSCWAFSAVGALEGQLFKKTGKLVDLSPQNLIDCSFKYGNLGCKGGLMHNAFQYVIDNQGIDSDASYPYTGRESQCQYDSCFRAANCSSYIRMPQGDEKALKQAVGSIGPISVAVDATGFKFYKSGVYNDLSCTKEVNHAVLAVGYGTLNRQDYWLVKNSWGTSFGDQGYIRMARNKNDQCGITQDACYPIM</sequence>
<evidence type="ECO:0000259" key="7">
    <source>
        <dbReference type="SMART" id="SM00645"/>
    </source>
</evidence>
<dbReference type="InterPro" id="IPR038765">
    <property type="entry name" value="Papain-like_cys_pep_sf"/>
</dbReference>
<dbReference type="Gene3D" id="3.90.70.10">
    <property type="entry name" value="Cysteine proteinases"/>
    <property type="match status" value="1"/>
</dbReference>
<name>A0A671VEW9_SPAAU</name>
<reference evidence="9" key="2">
    <citation type="submission" date="2025-08" db="UniProtKB">
        <authorList>
            <consortium name="Ensembl"/>
        </authorList>
    </citation>
    <scope>IDENTIFICATION</scope>
</reference>
<keyword evidence="2" id="KW-0645">Protease</keyword>
<evidence type="ECO:0000256" key="5">
    <source>
        <dbReference type="ARBA" id="ARBA00023145"/>
    </source>
</evidence>
<proteinExistence type="inferred from homology"/>
<comment type="similarity">
    <text evidence="1">Belongs to the peptidase C1 family.</text>
</comment>
<evidence type="ECO:0000256" key="4">
    <source>
        <dbReference type="ARBA" id="ARBA00022807"/>
    </source>
</evidence>
<keyword evidence="3" id="KW-0378">Hydrolase</keyword>
<dbReference type="PROSITE" id="PS00639">
    <property type="entry name" value="THIOL_PROTEASE_HIS"/>
    <property type="match status" value="1"/>
</dbReference>
<dbReference type="GeneTree" id="ENSGT00940000155176"/>
<reference evidence="9" key="1">
    <citation type="submission" date="2021-04" db="EMBL/GenBank/DDBJ databases">
        <authorList>
            <consortium name="Wellcome Sanger Institute Data Sharing"/>
        </authorList>
    </citation>
    <scope>NUCLEOTIDE SEQUENCE [LARGE SCALE GENOMIC DNA]</scope>
</reference>
<dbReference type="InterPro" id="IPR039417">
    <property type="entry name" value="Peptidase_C1A_papain-like"/>
</dbReference>
<dbReference type="GO" id="GO:0006508">
    <property type="term" value="P:proteolysis"/>
    <property type="evidence" value="ECO:0007669"/>
    <property type="project" value="UniProtKB-KW"/>
</dbReference>
<keyword evidence="6" id="KW-1015">Disulfide bond</keyword>
<dbReference type="SMART" id="SM00848">
    <property type="entry name" value="Inhibitor_I29"/>
    <property type="match status" value="1"/>
</dbReference>
<dbReference type="FunFam" id="3.90.70.10:FF:000006">
    <property type="entry name" value="Cathepsin S"/>
    <property type="match status" value="1"/>
</dbReference>
<dbReference type="PROSITE" id="PS00139">
    <property type="entry name" value="THIOL_PROTEASE_CYS"/>
    <property type="match status" value="1"/>
</dbReference>
<keyword evidence="4" id="KW-0788">Thiol protease</keyword>
<keyword evidence="10" id="KW-1185">Reference proteome</keyword>
<dbReference type="InterPro" id="IPR000668">
    <property type="entry name" value="Peptidase_C1A_C"/>
</dbReference>
<evidence type="ECO:0000313" key="9">
    <source>
        <dbReference type="Ensembl" id="ENSSAUP00010025428.1"/>
    </source>
</evidence>
<dbReference type="Proteomes" id="UP000472265">
    <property type="component" value="Chromosome 17"/>
</dbReference>
<dbReference type="InterPro" id="IPR025660">
    <property type="entry name" value="Pept_his_AS"/>
</dbReference>
<dbReference type="PANTHER" id="PTHR12411">
    <property type="entry name" value="CYSTEINE PROTEASE FAMILY C1-RELATED"/>
    <property type="match status" value="1"/>
</dbReference>
<feature type="domain" description="Peptidase C1A papain C-terminal" evidence="7">
    <location>
        <begin position="134"/>
        <end position="346"/>
    </location>
</feature>
<dbReference type="InterPro" id="IPR013201">
    <property type="entry name" value="Prot_inhib_I29"/>
</dbReference>
<protein>
    <submittedName>
        <fullName evidence="9">Cathepsin S</fullName>
    </submittedName>
</protein>
<evidence type="ECO:0000313" key="10">
    <source>
        <dbReference type="Proteomes" id="UP000472265"/>
    </source>
</evidence>
<dbReference type="InterPro" id="IPR025661">
    <property type="entry name" value="Pept_asp_AS"/>
</dbReference>
<dbReference type="AlphaFoldDB" id="A0A671VEW9"/>
<dbReference type="SMART" id="SM00645">
    <property type="entry name" value="Pept_C1"/>
    <property type="match status" value="1"/>
</dbReference>
<dbReference type="SUPFAM" id="SSF54001">
    <property type="entry name" value="Cysteine proteinases"/>
    <property type="match status" value="1"/>
</dbReference>
<accession>A0A671VEW9</accession>
<reference evidence="9" key="3">
    <citation type="submission" date="2025-09" db="UniProtKB">
        <authorList>
            <consortium name="Ensembl"/>
        </authorList>
    </citation>
    <scope>IDENTIFICATION</scope>
</reference>
<dbReference type="PROSITE" id="PS00640">
    <property type="entry name" value="THIOL_PROTEASE_ASN"/>
    <property type="match status" value="1"/>
</dbReference>
<dbReference type="Pfam" id="PF00112">
    <property type="entry name" value="Peptidase_C1"/>
    <property type="match status" value="1"/>
</dbReference>
<organism evidence="9 10">
    <name type="scientific">Sparus aurata</name>
    <name type="common">Gilthead sea bream</name>
    <dbReference type="NCBI Taxonomy" id="8175"/>
    <lineage>
        <taxon>Eukaryota</taxon>
        <taxon>Metazoa</taxon>
        <taxon>Chordata</taxon>
        <taxon>Craniata</taxon>
        <taxon>Vertebrata</taxon>
        <taxon>Euteleostomi</taxon>
        <taxon>Actinopterygii</taxon>
        <taxon>Neopterygii</taxon>
        <taxon>Teleostei</taxon>
        <taxon>Neoteleostei</taxon>
        <taxon>Acanthomorphata</taxon>
        <taxon>Eupercaria</taxon>
        <taxon>Spariformes</taxon>
        <taxon>Sparidae</taxon>
        <taxon>Sparus</taxon>
    </lineage>
</organism>
<dbReference type="CDD" id="cd02248">
    <property type="entry name" value="Peptidase_C1A"/>
    <property type="match status" value="1"/>
</dbReference>
<keyword evidence="5" id="KW-0865">Zymogen</keyword>
<evidence type="ECO:0000256" key="6">
    <source>
        <dbReference type="ARBA" id="ARBA00023157"/>
    </source>
</evidence>